<reference evidence="3 4" key="1">
    <citation type="submission" date="2016-06" db="EMBL/GenBank/DDBJ databases">
        <title>Evolution of pathogenesis and genome organization in the Tremellales.</title>
        <authorList>
            <person name="Cuomo C."/>
            <person name="Litvintseva A."/>
            <person name="Heitman J."/>
            <person name="Chen Y."/>
            <person name="Sun S."/>
            <person name="Springer D."/>
            <person name="Dromer F."/>
            <person name="Young S."/>
            <person name="Zeng Q."/>
            <person name="Chapman S."/>
            <person name="Gujja S."/>
            <person name="Saif S."/>
            <person name="Birren B."/>
        </authorList>
    </citation>
    <scope>NUCLEOTIDE SEQUENCE [LARGE SCALE GENOMIC DNA]</scope>
    <source>
        <strain evidence="3 4">ATCC 28783</strain>
    </source>
</reference>
<evidence type="ECO:0000256" key="1">
    <source>
        <dbReference type="SAM" id="MobiDB-lite"/>
    </source>
</evidence>
<evidence type="ECO:0000259" key="2">
    <source>
        <dbReference type="Pfam" id="PF11790"/>
    </source>
</evidence>
<dbReference type="GO" id="GO:0009277">
    <property type="term" value="C:fungal-type cell wall"/>
    <property type="evidence" value="ECO:0007669"/>
    <property type="project" value="TreeGrafter"/>
</dbReference>
<evidence type="ECO:0000313" key="3">
    <source>
        <dbReference type="EMBL" id="RXK38599.1"/>
    </source>
</evidence>
<dbReference type="InterPro" id="IPR017853">
    <property type="entry name" value="GH"/>
</dbReference>
<proteinExistence type="predicted"/>
<dbReference type="PANTHER" id="PTHR34154">
    <property type="entry name" value="ALKALI-SENSITIVE LINKAGE PROTEIN 1"/>
    <property type="match status" value="1"/>
</dbReference>
<accession>A0A4Q1BLC6</accession>
<keyword evidence="4" id="KW-1185">Reference proteome</keyword>
<feature type="domain" description="Asl1-like glycosyl hydrolase catalytic" evidence="2">
    <location>
        <begin position="170"/>
        <end position="417"/>
    </location>
</feature>
<dbReference type="InParanoid" id="A0A4Q1BLC6"/>
<dbReference type="EMBL" id="SDIL01000045">
    <property type="protein sequence ID" value="RXK38599.1"/>
    <property type="molecule type" value="Genomic_DNA"/>
</dbReference>
<comment type="caution">
    <text evidence="3">The sequence shown here is derived from an EMBL/GenBank/DDBJ whole genome shotgun (WGS) entry which is preliminary data.</text>
</comment>
<dbReference type="Pfam" id="PF11790">
    <property type="entry name" value="Glyco_hydro_cc"/>
    <property type="match status" value="1"/>
</dbReference>
<dbReference type="InterPro" id="IPR053183">
    <property type="entry name" value="ASL1"/>
</dbReference>
<name>A0A4Q1BLC6_TREME</name>
<feature type="compositionally biased region" description="Low complexity" evidence="1">
    <location>
        <begin position="153"/>
        <end position="163"/>
    </location>
</feature>
<dbReference type="PANTHER" id="PTHR34154:SF3">
    <property type="entry name" value="ALKALI-SENSITIVE LINKAGE PROTEIN 1"/>
    <property type="match status" value="1"/>
</dbReference>
<feature type="region of interest" description="Disordered" evidence="1">
    <location>
        <begin position="35"/>
        <end position="163"/>
    </location>
</feature>
<sequence>MIHPTKLVQILSSLAVLGSTFTFFQYAPTTLAKHGARSNDHDHHRHLAARRSVAQAVRRRTGSKTNLIKRGADGSKCRVKGQAYTPPSVSTSTSTTSDSTTSTTSTTSITTQSTTVWSSPPPTSTVPPASSPLPTSSAASGPVVAGDWAASSGNNGQNWGGWKNQGKKFGLAWPNGNWAGSSDSNYIGNYIGSKTSWYYTWSPFSVSSGDSLGIEFVPMLWGPNQVSDWWGQQGHWPNTVKNAFFFNEPNEQSQSNIAAGASVQYWMNDYLPLRNKGIALGSAATTNAPSGVQWVMDSISACKQYGNAAADCQPDFAVCHWYSTQVSDMQNYLWNYHQTTGLKIWVTEYACQSYSNLPQCSNGDTWYLHQTMAEWMDSQDYILRYSPFGAMENLQGVNQDNALMNPWGSITDLGNWYIWNS</sequence>
<organism evidence="3 4">
    <name type="scientific">Tremella mesenterica</name>
    <name type="common">Jelly fungus</name>
    <dbReference type="NCBI Taxonomy" id="5217"/>
    <lineage>
        <taxon>Eukaryota</taxon>
        <taxon>Fungi</taxon>
        <taxon>Dikarya</taxon>
        <taxon>Basidiomycota</taxon>
        <taxon>Agaricomycotina</taxon>
        <taxon>Tremellomycetes</taxon>
        <taxon>Tremellales</taxon>
        <taxon>Tremellaceae</taxon>
        <taxon>Tremella</taxon>
    </lineage>
</organism>
<gene>
    <name evidence="3" type="ORF">M231_04105</name>
</gene>
<dbReference type="AlphaFoldDB" id="A0A4Q1BLC6"/>
<protein>
    <recommendedName>
        <fullName evidence="2">Asl1-like glycosyl hydrolase catalytic domain-containing protein</fullName>
    </recommendedName>
</protein>
<dbReference type="GO" id="GO:0071966">
    <property type="term" value="P:fungal-type cell wall polysaccharide metabolic process"/>
    <property type="evidence" value="ECO:0007669"/>
    <property type="project" value="TreeGrafter"/>
</dbReference>
<dbReference type="OrthoDB" id="5959761at2759"/>
<dbReference type="InterPro" id="IPR024655">
    <property type="entry name" value="Asl1_glyco_hydro_catalytic"/>
</dbReference>
<dbReference type="Proteomes" id="UP000289152">
    <property type="component" value="Unassembled WGS sequence"/>
</dbReference>
<dbReference type="SUPFAM" id="SSF51445">
    <property type="entry name" value="(Trans)glycosidases"/>
    <property type="match status" value="1"/>
</dbReference>
<feature type="compositionally biased region" description="Low complexity" evidence="1">
    <location>
        <begin position="88"/>
        <end position="118"/>
    </location>
</feature>
<feature type="compositionally biased region" description="Pro residues" evidence="1">
    <location>
        <begin position="119"/>
        <end position="131"/>
    </location>
</feature>
<evidence type="ECO:0000313" key="4">
    <source>
        <dbReference type="Proteomes" id="UP000289152"/>
    </source>
</evidence>
<dbReference type="VEuPathDB" id="FungiDB:TREMEDRAFT_38998"/>